<gene>
    <name evidence="1" type="ORF">NKI81_29025</name>
</gene>
<keyword evidence="2" id="KW-1185">Reference proteome</keyword>
<protein>
    <submittedName>
        <fullName evidence="1">DUF1127 domain-containing protein</fullName>
    </submittedName>
</protein>
<evidence type="ECO:0000313" key="2">
    <source>
        <dbReference type="Proteomes" id="UP001480082"/>
    </source>
</evidence>
<evidence type="ECO:0000313" key="1">
    <source>
        <dbReference type="EMBL" id="MER9287915.1"/>
    </source>
</evidence>
<comment type="caution">
    <text evidence="1">The sequence shown here is derived from an EMBL/GenBank/DDBJ whole genome shotgun (WGS) entry which is preliminary data.</text>
</comment>
<name>A0ACC6T7K7_9HYPH</name>
<proteinExistence type="predicted"/>
<accession>A0ACC6T7K7</accession>
<sequence>MPEIDVVLARPRTQTSRLMAVAAWLVHGRHLRHGRRRLETMPDFMLKDIGISRCAIDHVATRGETGRR</sequence>
<dbReference type="EMBL" id="JAMYRI010000026">
    <property type="protein sequence ID" value="MER9287915.1"/>
    <property type="molecule type" value="Genomic_DNA"/>
</dbReference>
<organism evidence="1 2">
    <name type="scientific">Mesorhizobium australicum</name>
    <dbReference type="NCBI Taxonomy" id="536018"/>
    <lineage>
        <taxon>Bacteria</taxon>
        <taxon>Pseudomonadati</taxon>
        <taxon>Pseudomonadota</taxon>
        <taxon>Alphaproteobacteria</taxon>
        <taxon>Hyphomicrobiales</taxon>
        <taxon>Phyllobacteriaceae</taxon>
        <taxon>Mesorhizobium</taxon>
    </lineage>
</organism>
<reference evidence="1 2" key="1">
    <citation type="journal article" date="2024" name="Proc. Natl. Acad. Sci. U.S.A.">
        <title>The evolutionary genomics of adaptation to stress in wild rhizobium bacteria.</title>
        <authorList>
            <person name="Kehlet-Delgado H."/>
            <person name="Montoya A.P."/>
            <person name="Jensen K.T."/>
            <person name="Wendlandt C.E."/>
            <person name="Dexheimer C."/>
            <person name="Roberts M."/>
            <person name="Torres Martinez L."/>
            <person name="Friesen M.L."/>
            <person name="Griffitts J.S."/>
            <person name="Porter S.S."/>
        </authorList>
    </citation>
    <scope>NUCLEOTIDE SEQUENCE [LARGE SCALE GENOMIC DNA]</scope>
    <source>
        <strain evidence="1 2">M0468</strain>
    </source>
</reference>
<dbReference type="Proteomes" id="UP001480082">
    <property type="component" value="Unassembled WGS sequence"/>
</dbReference>